<dbReference type="Gramene" id="TKW27502">
    <property type="protein sequence ID" value="TKW27502"/>
    <property type="gene ID" value="SEVIR_3G261250v2"/>
</dbReference>
<dbReference type="Proteomes" id="UP000298652">
    <property type="component" value="Chromosome 3"/>
</dbReference>
<evidence type="ECO:0000313" key="1">
    <source>
        <dbReference type="EMBL" id="TKW27502.1"/>
    </source>
</evidence>
<protein>
    <submittedName>
        <fullName evidence="1">Uncharacterized protein</fullName>
    </submittedName>
</protein>
<dbReference type="EMBL" id="CM016554">
    <property type="protein sequence ID" value="TKW27502.1"/>
    <property type="molecule type" value="Genomic_DNA"/>
</dbReference>
<name>A0A4U6VFG6_SETVI</name>
<dbReference type="AlphaFoldDB" id="A0A4U6VFG6"/>
<gene>
    <name evidence="1" type="ORF">SEVIR_3G261250v2</name>
</gene>
<evidence type="ECO:0000313" key="2">
    <source>
        <dbReference type="Proteomes" id="UP000298652"/>
    </source>
</evidence>
<organism evidence="1 2">
    <name type="scientific">Setaria viridis</name>
    <name type="common">Green bristlegrass</name>
    <name type="synonym">Setaria italica subsp. viridis</name>
    <dbReference type="NCBI Taxonomy" id="4556"/>
    <lineage>
        <taxon>Eukaryota</taxon>
        <taxon>Viridiplantae</taxon>
        <taxon>Streptophyta</taxon>
        <taxon>Embryophyta</taxon>
        <taxon>Tracheophyta</taxon>
        <taxon>Spermatophyta</taxon>
        <taxon>Magnoliopsida</taxon>
        <taxon>Liliopsida</taxon>
        <taxon>Poales</taxon>
        <taxon>Poaceae</taxon>
        <taxon>PACMAD clade</taxon>
        <taxon>Panicoideae</taxon>
        <taxon>Panicodae</taxon>
        <taxon>Paniceae</taxon>
        <taxon>Cenchrinae</taxon>
        <taxon>Setaria</taxon>
    </lineage>
</organism>
<sequence length="86" mass="10156">MLVLFCTLHTVTYLELYLSPFSRNCLPIQIMQHLKPAKHPCLLTNSSGEKCLILYTFVQRKIHTCKEDLILFPRYTSQHPTSRMRF</sequence>
<accession>A0A4U6VFG6</accession>
<proteinExistence type="predicted"/>
<keyword evidence="2" id="KW-1185">Reference proteome</keyword>
<reference evidence="1" key="1">
    <citation type="submission" date="2019-03" db="EMBL/GenBank/DDBJ databases">
        <title>WGS assembly of Setaria viridis.</title>
        <authorList>
            <person name="Huang P."/>
            <person name="Jenkins J."/>
            <person name="Grimwood J."/>
            <person name="Barry K."/>
            <person name="Healey A."/>
            <person name="Mamidi S."/>
            <person name="Sreedasyam A."/>
            <person name="Shu S."/>
            <person name="Feldman M."/>
            <person name="Wu J."/>
            <person name="Yu Y."/>
            <person name="Chen C."/>
            <person name="Johnson J."/>
            <person name="Rokhsar D."/>
            <person name="Baxter I."/>
            <person name="Schmutz J."/>
            <person name="Brutnell T."/>
            <person name="Kellogg E."/>
        </authorList>
    </citation>
    <scope>NUCLEOTIDE SEQUENCE [LARGE SCALE GENOMIC DNA]</scope>
</reference>